<organism evidence="2 3">
    <name type="scientific">Agrocybe pediades</name>
    <dbReference type="NCBI Taxonomy" id="84607"/>
    <lineage>
        <taxon>Eukaryota</taxon>
        <taxon>Fungi</taxon>
        <taxon>Dikarya</taxon>
        <taxon>Basidiomycota</taxon>
        <taxon>Agaricomycotina</taxon>
        <taxon>Agaricomycetes</taxon>
        <taxon>Agaricomycetidae</taxon>
        <taxon>Agaricales</taxon>
        <taxon>Agaricineae</taxon>
        <taxon>Strophariaceae</taxon>
        <taxon>Agrocybe</taxon>
    </lineage>
</organism>
<feature type="compositionally biased region" description="Basic residues" evidence="1">
    <location>
        <begin position="59"/>
        <end position="75"/>
    </location>
</feature>
<accession>A0A8H4QKX5</accession>
<dbReference type="Proteomes" id="UP000521872">
    <property type="component" value="Unassembled WGS sequence"/>
</dbReference>
<feature type="compositionally biased region" description="Basic and acidic residues" evidence="1">
    <location>
        <begin position="263"/>
        <end position="275"/>
    </location>
</feature>
<dbReference type="EMBL" id="JAACJL010000047">
    <property type="protein sequence ID" value="KAF4612774.1"/>
    <property type="molecule type" value="Genomic_DNA"/>
</dbReference>
<gene>
    <name evidence="2" type="ORF">D9613_011892</name>
</gene>
<feature type="compositionally biased region" description="Basic and acidic residues" evidence="1">
    <location>
        <begin position="287"/>
        <end position="298"/>
    </location>
</feature>
<name>A0A8H4QKX5_9AGAR</name>
<evidence type="ECO:0000256" key="1">
    <source>
        <dbReference type="SAM" id="MobiDB-lite"/>
    </source>
</evidence>
<feature type="region of interest" description="Disordered" evidence="1">
    <location>
        <begin position="1"/>
        <end position="153"/>
    </location>
</feature>
<sequence>MARSRRKKSKSKRKAASAENLDNSNSHSVTSKGEGLRRSRRLAQGPKGKESEGFGSPKISKRAAKALSRALRKRALQQSFPSEKEEIKSDRGVPEIAAQKSGRILPRVDSRLPGISPSTVLRVEGLKTNNAQIDDDDEEEHDELDDEDEDEDEVRRAALHKIKVEWGLAQPIEVPNNLPLVDVEMKDEYGGEDPMDISDDEPGDNHKEDGDTKKDDNVVSTSRVMIVPDIDSLAKGEKWKRRMSPQPQHDQLGCSRKKRKRNIDKLAKKDTKKEINVGSTPRRKSKRNIDKLEKDNKQSRGPSPPQLQPATNGRPVYRDDILVRIAVKQMAEKGITLDLSRLR</sequence>
<feature type="compositionally biased region" description="Basic and acidic residues" evidence="1">
    <location>
        <begin position="82"/>
        <end position="93"/>
    </location>
</feature>
<comment type="caution">
    <text evidence="2">The sequence shown here is derived from an EMBL/GenBank/DDBJ whole genome shotgun (WGS) entry which is preliminary data.</text>
</comment>
<dbReference type="AlphaFoldDB" id="A0A8H4QKX5"/>
<evidence type="ECO:0000313" key="2">
    <source>
        <dbReference type="EMBL" id="KAF4612774.1"/>
    </source>
</evidence>
<feature type="compositionally biased region" description="Polar residues" evidence="1">
    <location>
        <begin position="20"/>
        <end position="31"/>
    </location>
</feature>
<feature type="compositionally biased region" description="Acidic residues" evidence="1">
    <location>
        <begin position="190"/>
        <end position="202"/>
    </location>
</feature>
<keyword evidence="3" id="KW-1185">Reference proteome</keyword>
<feature type="compositionally biased region" description="Basic and acidic residues" evidence="1">
    <location>
        <begin position="203"/>
        <end position="217"/>
    </location>
</feature>
<reference evidence="2 3" key="1">
    <citation type="submission" date="2019-12" db="EMBL/GenBank/DDBJ databases">
        <authorList>
            <person name="Floudas D."/>
            <person name="Bentzer J."/>
            <person name="Ahren D."/>
            <person name="Johansson T."/>
            <person name="Persson P."/>
            <person name="Tunlid A."/>
        </authorList>
    </citation>
    <scope>NUCLEOTIDE SEQUENCE [LARGE SCALE GENOMIC DNA]</scope>
    <source>
        <strain evidence="2 3">CBS 102.39</strain>
    </source>
</reference>
<proteinExistence type="predicted"/>
<feature type="region of interest" description="Disordered" evidence="1">
    <location>
        <begin position="173"/>
        <end position="316"/>
    </location>
</feature>
<protein>
    <submittedName>
        <fullName evidence="2">Uncharacterized protein</fullName>
    </submittedName>
</protein>
<feature type="compositionally biased region" description="Basic residues" evidence="1">
    <location>
        <begin position="1"/>
        <end position="15"/>
    </location>
</feature>
<feature type="compositionally biased region" description="Acidic residues" evidence="1">
    <location>
        <begin position="133"/>
        <end position="152"/>
    </location>
</feature>
<evidence type="ECO:0000313" key="3">
    <source>
        <dbReference type="Proteomes" id="UP000521872"/>
    </source>
</evidence>